<dbReference type="Proteomes" id="UP000094236">
    <property type="component" value="Unassembled WGS sequence"/>
</dbReference>
<dbReference type="PRINTS" id="PR00081">
    <property type="entry name" value="GDHRDH"/>
</dbReference>
<keyword evidence="3" id="KW-0560">Oxidoreductase</keyword>
<dbReference type="Pfam" id="PF13561">
    <property type="entry name" value="adh_short_C2"/>
    <property type="match status" value="1"/>
</dbReference>
<evidence type="ECO:0000256" key="3">
    <source>
        <dbReference type="ARBA" id="ARBA00023002"/>
    </source>
</evidence>
<dbReference type="InterPro" id="IPR002347">
    <property type="entry name" value="SDR_fam"/>
</dbReference>
<dbReference type="GO" id="GO:0016616">
    <property type="term" value="F:oxidoreductase activity, acting on the CH-OH group of donors, NAD or NADP as acceptor"/>
    <property type="evidence" value="ECO:0007669"/>
    <property type="project" value="TreeGrafter"/>
</dbReference>
<sequence>MSSALFSLKGKVALVTGATNGIGRGMVTGLAEAKIDQIIFIHRPSTDPQSTIDSLIKAHPNPEDFTISTIEADLGSLKIEDIESKIVKKSLQLSKTGKIDILINNAGISYRSPIIDYPDDEFNKVLHVNLNVPTKLSQLIGKHMIENKIRGKILFTASLLSFQGGVNVSAYAVSKGGILQLTKALSNEWASYGINVNSIAPGYIKTNMTRNISDDEKRNNEILSRIPYGRWGDIFDFKGPTVFLASSASDYVSGESLVVDGGWMGR</sequence>
<dbReference type="Gene3D" id="3.40.50.720">
    <property type="entry name" value="NAD(P)-binding Rossmann-like Domain"/>
    <property type="match status" value="1"/>
</dbReference>
<evidence type="ECO:0008006" key="6">
    <source>
        <dbReference type="Google" id="ProtNLM"/>
    </source>
</evidence>
<dbReference type="OrthoDB" id="294295at2759"/>
<evidence type="ECO:0000313" key="4">
    <source>
        <dbReference type="EMBL" id="ODV93854.1"/>
    </source>
</evidence>
<gene>
    <name evidence="4" type="ORF">PACTADRAFT_51601</name>
</gene>
<dbReference type="AlphaFoldDB" id="A0A1E4TQ18"/>
<dbReference type="PANTHER" id="PTHR42760">
    <property type="entry name" value="SHORT-CHAIN DEHYDROGENASES/REDUCTASES FAMILY MEMBER"/>
    <property type="match status" value="1"/>
</dbReference>
<comment type="similarity">
    <text evidence="1">Belongs to the short-chain dehydrogenases/reductases (SDR) family.</text>
</comment>
<organism evidence="4 5">
    <name type="scientific">Pachysolen tannophilus NRRL Y-2460</name>
    <dbReference type="NCBI Taxonomy" id="669874"/>
    <lineage>
        <taxon>Eukaryota</taxon>
        <taxon>Fungi</taxon>
        <taxon>Dikarya</taxon>
        <taxon>Ascomycota</taxon>
        <taxon>Saccharomycotina</taxon>
        <taxon>Pichiomycetes</taxon>
        <taxon>Pachysolenaceae</taxon>
        <taxon>Pachysolen</taxon>
    </lineage>
</organism>
<accession>A0A1E4TQ18</accession>
<keyword evidence="5" id="KW-1185">Reference proteome</keyword>
<name>A0A1E4TQ18_PACTA</name>
<reference evidence="5" key="1">
    <citation type="submission" date="2016-05" db="EMBL/GenBank/DDBJ databases">
        <title>Comparative genomics of biotechnologically important yeasts.</title>
        <authorList>
            <consortium name="DOE Joint Genome Institute"/>
            <person name="Riley R."/>
            <person name="Haridas S."/>
            <person name="Wolfe K.H."/>
            <person name="Lopes M.R."/>
            <person name="Hittinger C.T."/>
            <person name="Goker M."/>
            <person name="Salamov A."/>
            <person name="Wisecaver J."/>
            <person name="Long T.M."/>
            <person name="Aerts A.L."/>
            <person name="Barry K."/>
            <person name="Choi C."/>
            <person name="Clum A."/>
            <person name="Coughlan A.Y."/>
            <person name="Deshpande S."/>
            <person name="Douglass A.P."/>
            <person name="Hanson S.J."/>
            <person name="Klenk H.-P."/>
            <person name="Labutti K."/>
            <person name="Lapidus A."/>
            <person name="Lindquist E."/>
            <person name="Lipzen A."/>
            <person name="Meier-Kolthoff J.P."/>
            <person name="Ohm R.A."/>
            <person name="Otillar R.P."/>
            <person name="Pangilinan J."/>
            <person name="Peng Y."/>
            <person name="Rokas A."/>
            <person name="Rosa C.A."/>
            <person name="Scheuner C."/>
            <person name="Sibirny A.A."/>
            <person name="Slot J.C."/>
            <person name="Stielow J.B."/>
            <person name="Sun H."/>
            <person name="Kurtzman C.P."/>
            <person name="Blackwell M."/>
            <person name="Grigoriev I.V."/>
            <person name="Jeffries T.W."/>
        </authorList>
    </citation>
    <scope>NUCLEOTIDE SEQUENCE [LARGE SCALE GENOMIC DNA]</scope>
    <source>
        <strain evidence="5">NRRL Y-2460</strain>
    </source>
</reference>
<dbReference type="PRINTS" id="PR00080">
    <property type="entry name" value="SDRFAMILY"/>
</dbReference>
<dbReference type="PROSITE" id="PS00061">
    <property type="entry name" value="ADH_SHORT"/>
    <property type="match status" value="1"/>
</dbReference>
<dbReference type="PANTHER" id="PTHR42760:SF5">
    <property type="entry name" value="2-DEHYDRO-3-DEOXY-D-GLUCONATE 5-DEHYDROGENASE"/>
    <property type="match status" value="1"/>
</dbReference>
<dbReference type="FunFam" id="3.40.50.720:FF:000084">
    <property type="entry name" value="Short-chain dehydrogenase reductase"/>
    <property type="match status" value="1"/>
</dbReference>
<dbReference type="InterPro" id="IPR036291">
    <property type="entry name" value="NAD(P)-bd_dom_sf"/>
</dbReference>
<dbReference type="InterPro" id="IPR020904">
    <property type="entry name" value="Sc_DH/Rdtase_CS"/>
</dbReference>
<dbReference type="STRING" id="669874.A0A1E4TQ18"/>
<keyword evidence="2" id="KW-0521">NADP</keyword>
<evidence type="ECO:0000256" key="2">
    <source>
        <dbReference type="ARBA" id="ARBA00022857"/>
    </source>
</evidence>
<proteinExistence type="inferred from homology"/>
<evidence type="ECO:0000313" key="5">
    <source>
        <dbReference type="Proteomes" id="UP000094236"/>
    </source>
</evidence>
<protein>
    <recommendedName>
        <fullName evidence="6">2-deoxy-D-gluconate 3-dehydrogenase</fullName>
    </recommendedName>
</protein>
<dbReference type="SUPFAM" id="SSF51735">
    <property type="entry name" value="NAD(P)-binding Rossmann-fold domains"/>
    <property type="match status" value="1"/>
</dbReference>
<evidence type="ECO:0000256" key="1">
    <source>
        <dbReference type="ARBA" id="ARBA00006484"/>
    </source>
</evidence>
<dbReference type="EMBL" id="KV454017">
    <property type="protein sequence ID" value="ODV93854.1"/>
    <property type="molecule type" value="Genomic_DNA"/>
</dbReference>